<keyword evidence="1 7" id="KW-1003">Cell membrane</keyword>
<proteinExistence type="inferred from homology"/>
<feature type="compositionally biased region" description="Basic and acidic residues" evidence="8">
    <location>
        <begin position="87"/>
        <end position="106"/>
    </location>
</feature>
<evidence type="ECO:0000313" key="10">
    <source>
        <dbReference type="Proteomes" id="UP000642819"/>
    </source>
</evidence>
<dbReference type="NCBIfam" id="TIGR00247">
    <property type="entry name" value="endolytic transglycosylase MltG"/>
    <property type="match status" value="1"/>
</dbReference>
<evidence type="ECO:0000256" key="8">
    <source>
        <dbReference type="SAM" id="MobiDB-lite"/>
    </source>
</evidence>
<keyword evidence="6 7" id="KW-0961">Cell wall biogenesis/degradation</keyword>
<dbReference type="EC" id="4.2.2.29" evidence="7"/>
<protein>
    <recommendedName>
        <fullName evidence="7">Endolytic murein transglycosylase</fullName>
        <ecNumber evidence="7">4.2.2.29</ecNumber>
    </recommendedName>
    <alternativeName>
        <fullName evidence="7">Peptidoglycan lytic transglycosylase</fullName>
    </alternativeName>
    <alternativeName>
        <fullName evidence="7">Peptidoglycan polymerization terminase</fullName>
    </alternativeName>
</protein>
<evidence type="ECO:0000256" key="7">
    <source>
        <dbReference type="HAMAP-Rule" id="MF_02065"/>
    </source>
</evidence>
<dbReference type="PANTHER" id="PTHR30518">
    <property type="entry name" value="ENDOLYTIC MUREIN TRANSGLYCOSYLASE"/>
    <property type="match status" value="1"/>
</dbReference>
<feature type="site" description="Important for catalytic activity" evidence="7">
    <location>
        <position position="357"/>
    </location>
</feature>
<dbReference type="Pfam" id="PF02618">
    <property type="entry name" value="YceG"/>
    <property type="match status" value="1"/>
</dbReference>
<keyword evidence="5 7" id="KW-0456">Lyase</keyword>
<evidence type="ECO:0000256" key="1">
    <source>
        <dbReference type="ARBA" id="ARBA00022475"/>
    </source>
</evidence>
<gene>
    <name evidence="7" type="primary">mltG</name>
    <name evidence="9" type="ORF">GCM10008096_27310</name>
</gene>
<sequence>MNDQQDSPRRRRAAVRPAVTESEGAPFRRLRSGRRRSEPTAPHDPLTSEPAAAGHDPADDYPVSAGEEPQTTGPDTTAAGPEEPSEHEDQHDDTAPEAGRPEHPEGTEDAAPAAVSAEDAPVRPPELEAALAMRRKRRRRRNAIMVSVFAVFVVAVTVAGLYVNGLLNVEPEDFDGPGQGEVDFVVAQGWGPNRVGDELVAQGVVASRDAFLEALSAAEGDSKEVHPGEYPLQTNLPAREAVDVLLGVGSAPVHYIAIDQNSRLPAALENIAESTDLDLGELQELAAEPETFGLDASYENIEGFLHPGEYRFPVEDTAQEVLQMLVDATTEKLAELGATDPQEAYRALTIASILQGEARTEDYAVVAGAIENRLNPDNSETGGLLQVDSSVIYGLDRYTLEFTAEEKADASNPYNTYQHQGLPPTPIGSPGDAAIEAAVNPDDNGYYYWVTVNIETGETKFAETYAEHRGNQQEYRDYCAANPEVCS</sequence>
<dbReference type="PANTHER" id="PTHR30518:SF2">
    <property type="entry name" value="ENDOLYTIC MUREIN TRANSGLYCOSYLASE"/>
    <property type="match status" value="1"/>
</dbReference>
<comment type="catalytic activity">
    <reaction evidence="7">
        <text>a peptidoglycan chain = a peptidoglycan chain with N-acetyl-1,6-anhydromuramyl-[peptide] at the reducing end + a peptidoglycan chain with N-acetylglucosamine at the non-reducing end.</text>
        <dbReference type="EC" id="4.2.2.29"/>
    </reaction>
</comment>
<evidence type="ECO:0000313" key="9">
    <source>
        <dbReference type="EMBL" id="GHD12159.1"/>
    </source>
</evidence>
<dbReference type="HAMAP" id="MF_02065">
    <property type="entry name" value="MltG"/>
    <property type="match status" value="1"/>
</dbReference>
<keyword evidence="3 7" id="KW-1133">Transmembrane helix</keyword>
<dbReference type="RefSeq" id="WP_189351147.1">
    <property type="nucleotide sequence ID" value="NZ_BMXK01000012.1"/>
</dbReference>
<dbReference type="Gene3D" id="3.30.1490.480">
    <property type="entry name" value="Endolytic murein transglycosylase"/>
    <property type="match status" value="1"/>
</dbReference>
<dbReference type="Proteomes" id="UP000642819">
    <property type="component" value="Unassembled WGS sequence"/>
</dbReference>
<comment type="caution">
    <text evidence="9">The sequence shown here is derived from an EMBL/GenBank/DDBJ whole genome shotgun (WGS) entry which is preliminary data.</text>
</comment>
<dbReference type="EMBL" id="BMXK01000012">
    <property type="protein sequence ID" value="GHD12159.1"/>
    <property type="molecule type" value="Genomic_DNA"/>
</dbReference>
<evidence type="ECO:0000256" key="6">
    <source>
        <dbReference type="ARBA" id="ARBA00023316"/>
    </source>
</evidence>
<dbReference type="InterPro" id="IPR003770">
    <property type="entry name" value="MLTG-like"/>
</dbReference>
<comment type="function">
    <text evidence="7">Functions as a peptidoglycan terminase that cleaves nascent peptidoglycan strands endolytically to terminate their elongation.</text>
</comment>
<name>A0ABQ3GMT6_9MICC</name>
<evidence type="ECO:0000256" key="3">
    <source>
        <dbReference type="ARBA" id="ARBA00022989"/>
    </source>
</evidence>
<feature type="compositionally biased region" description="Low complexity" evidence="8">
    <location>
        <begin position="109"/>
        <end position="119"/>
    </location>
</feature>
<comment type="similarity">
    <text evidence="7">Belongs to the transglycosylase MltG family.</text>
</comment>
<comment type="subcellular location">
    <subcellularLocation>
        <location evidence="7">Cell membrane</location>
        <topology evidence="7">Single-pass membrane protein</topology>
    </subcellularLocation>
</comment>
<feature type="region of interest" description="Disordered" evidence="8">
    <location>
        <begin position="1"/>
        <end position="122"/>
    </location>
</feature>
<evidence type="ECO:0000256" key="4">
    <source>
        <dbReference type="ARBA" id="ARBA00023136"/>
    </source>
</evidence>
<reference evidence="10" key="1">
    <citation type="journal article" date="2019" name="Int. J. Syst. Evol. Microbiol.">
        <title>The Global Catalogue of Microorganisms (GCM) 10K type strain sequencing project: providing services to taxonomists for standard genome sequencing and annotation.</title>
        <authorList>
            <consortium name="The Broad Institute Genomics Platform"/>
            <consortium name="The Broad Institute Genome Sequencing Center for Infectious Disease"/>
            <person name="Wu L."/>
            <person name="Ma J."/>
        </authorList>
    </citation>
    <scope>NUCLEOTIDE SEQUENCE [LARGE SCALE GENOMIC DNA]</scope>
    <source>
        <strain evidence="10">KCTC 19466</strain>
    </source>
</reference>
<keyword evidence="4 7" id="KW-0472">Membrane</keyword>
<evidence type="ECO:0000256" key="5">
    <source>
        <dbReference type="ARBA" id="ARBA00023239"/>
    </source>
</evidence>
<keyword evidence="2 7" id="KW-0812">Transmembrane</keyword>
<keyword evidence="10" id="KW-1185">Reference proteome</keyword>
<evidence type="ECO:0000256" key="2">
    <source>
        <dbReference type="ARBA" id="ARBA00022692"/>
    </source>
</evidence>
<organism evidence="9 10">
    <name type="scientific">Zhihengliuella salsuginis</name>
    <dbReference type="NCBI Taxonomy" id="578222"/>
    <lineage>
        <taxon>Bacteria</taxon>
        <taxon>Bacillati</taxon>
        <taxon>Actinomycetota</taxon>
        <taxon>Actinomycetes</taxon>
        <taxon>Micrococcales</taxon>
        <taxon>Micrococcaceae</taxon>
        <taxon>Zhihengliuella</taxon>
    </lineage>
</organism>
<feature type="transmembrane region" description="Helical" evidence="7">
    <location>
        <begin position="143"/>
        <end position="163"/>
    </location>
</feature>
<accession>A0ABQ3GMT6</accession>